<dbReference type="Proteomes" id="UP000092743">
    <property type="component" value="Chromosome"/>
</dbReference>
<evidence type="ECO:0000313" key="1">
    <source>
        <dbReference type="EMBL" id="ANS50183.1"/>
    </source>
</evidence>
<evidence type="ECO:0000313" key="2">
    <source>
        <dbReference type="Proteomes" id="UP000092743"/>
    </source>
</evidence>
<name>A0A9W3SEU2_BACTU</name>
<dbReference type="EMBL" id="CP015350">
    <property type="protein sequence ID" value="ANS50183.1"/>
    <property type="molecule type" value="Genomic_DNA"/>
</dbReference>
<accession>A0A9W3SEU2</accession>
<dbReference type="AlphaFoldDB" id="A0A9W3SEU2"/>
<proteinExistence type="predicted"/>
<sequence>MMDKNRLDILYKYLDLLTKAYFTDDPLNVKASIERVFILIELEINKGYGEGDLND</sequence>
<gene>
    <name evidence="1" type="ORF">BT246_48470</name>
</gene>
<organism evidence="1 2">
    <name type="scientific">Bacillus thuringiensis</name>
    <dbReference type="NCBI Taxonomy" id="1428"/>
    <lineage>
        <taxon>Bacteria</taxon>
        <taxon>Bacillati</taxon>
        <taxon>Bacillota</taxon>
        <taxon>Bacilli</taxon>
        <taxon>Bacillales</taxon>
        <taxon>Bacillaceae</taxon>
        <taxon>Bacillus</taxon>
        <taxon>Bacillus cereus group</taxon>
    </lineage>
</organism>
<reference evidence="1 2" key="1">
    <citation type="submission" date="2016-04" db="EMBL/GenBank/DDBJ databases">
        <title>High quality genome of the nematocidal Bacillus thuringiensis MYBT18246.</title>
        <authorList>
            <person name="Hollensteiner J."/>
            <person name="Poehlein A."/>
            <person name="Sproeer C."/>
            <person name="Bunk B."/>
            <person name="Rosenstiel P."/>
            <person name="Schulenburg H."/>
            <person name="Liesegang H."/>
        </authorList>
    </citation>
    <scope>NUCLEOTIDE SEQUENCE [LARGE SCALE GENOMIC DNA]</scope>
    <source>
        <strain evidence="1 2">MYBT18246</strain>
    </source>
</reference>
<dbReference type="RefSeq" id="WP_197389694.1">
    <property type="nucleotide sequence ID" value="NZ_CP015350.1"/>
</dbReference>
<protein>
    <submittedName>
        <fullName evidence="1">Uncharacterized protein</fullName>
    </submittedName>
</protein>